<sequence length="186" mass="21136">MKTLFYRIGYGMVFVMFNIRVVVDLLPNTIGYLMILSALSSLRQKERSFGIGMWAAGVLAVIAIPHFFREDALNLDNPASSLNLGLILDQLEMLLQWVLMYSICAGSAKLVSYRGNQPLVSSIRFRWWFFFGSSSIVMIAYPFILNTDAIAFILFGTVAAWIALFMIMLILRQVGRELEAPFERFI</sequence>
<feature type="transmembrane region" description="Helical" evidence="1">
    <location>
        <begin position="48"/>
        <end position="68"/>
    </location>
</feature>
<gene>
    <name evidence="2" type="ORF">V3851_09245</name>
</gene>
<evidence type="ECO:0000256" key="1">
    <source>
        <dbReference type="SAM" id="Phobius"/>
    </source>
</evidence>
<organism evidence="2 3">
    <name type="scientific">Paenibacillus haidiansis</name>
    <dbReference type="NCBI Taxonomy" id="1574488"/>
    <lineage>
        <taxon>Bacteria</taxon>
        <taxon>Bacillati</taxon>
        <taxon>Bacillota</taxon>
        <taxon>Bacilli</taxon>
        <taxon>Bacillales</taxon>
        <taxon>Paenibacillaceae</taxon>
        <taxon>Paenibacillus</taxon>
    </lineage>
</organism>
<keyword evidence="3" id="KW-1185">Reference proteome</keyword>
<reference evidence="2 3" key="1">
    <citation type="submission" date="2024-02" db="EMBL/GenBank/DDBJ databases">
        <title>A nitrogen-fixing paenibacillus bacterium.</title>
        <authorList>
            <person name="Zhang W.L."/>
            <person name="Chen S.F."/>
        </authorList>
    </citation>
    <scope>NUCLEOTIDE SEQUENCE [LARGE SCALE GENOMIC DNA]</scope>
    <source>
        <strain evidence="2 3">M1</strain>
    </source>
</reference>
<feature type="transmembrane region" description="Helical" evidence="1">
    <location>
        <begin position="125"/>
        <end position="144"/>
    </location>
</feature>
<proteinExistence type="predicted"/>
<keyword evidence="1" id="KW-0472">Membrane</keyword>
<dbReference type="RefSeq" id="WP_331846237.1">
    <property type="nucleotide sequence ID" value="NZ_JAZHPZ010000003.1"/>
</dbReference>
<protein>
    <submittedName>
        <fullName evidence="2">Uncharacterized protein</fullName>
    </submittedName>
</protein>
<evidence type="ECO:0000313" key="2">
    <source>
        <dbReference type="EMBL" id="MEF2966015.1"/>
    </source>
</evidence>
<feature type="transmembrane region" description="Helical" evidence="1">
    <location>
        <begin position="94"/>
        <end position="113"/>
    </location>
</feature>
<accession>A0ABU7VRB2</accession>
<keyword evidence="1" id="KW-1133">Transmembrane helix</keyword>
<keyword evidence="1" id="KW-0812">Transmembrane</keyword>
<dbReference type="EMBL" id="JAZHPZ010000003">
    <property type="protein sequence ID" value="MEF2966015.1"/>
    <property type="molecule type" value="Genomic_DNA"/>
</dbReference>
<dbReference type="Proteomes" id="UP001306950">
    <property type="component" value="Unassembled WGS sequence"/>
</dbReference>
<evidence type="ECO:0000313" key="3">
    <source>
        <dbReference type="Proteomes" id="UP001306950"/>
    </source>
</evidence>
<feature type="transmembrane region" description="Helical" evidence="1">
    <location>
        <begin position="12"/>
        <end position="36"/>
    </location>
</feature>
<comment type="caution">
    <text evidence="2">The sequence shown here is derived from an EMBL/GenBank/DDBJ whole genome shotgun (WGS) entry which is preliminary data.</text>
</comment>
<name>A0ABU7VRB2_9BACL</name>
<feature type="transmembrane region" description="Helical" evidence="1">
    <location>
        <begin position="150"/>
        <end position="171"/>
    </location>
</feature>